<dbReference type="EMBL" id="JBHRXI010000002">
    <property type="protein sequence ID" value="MFC3612895.1"/>
    <property type="molecule type" value="Genomic_DNA"/>
</dbReference>
<dbReference type="Pfam" id="PF12625">
    <property type="entry name" value="Arabinose_bd"/>
    <property type="match status" value="1"/>
</dbReference>
<gene>
    <name evidence="5" type="ORF">ACFORG_03895</name>
</gene>
<reference evidence="6" key="1">
    <citation type="journal article" date="2019" name="Int. J. Syst. Evol. Microbiol.">
        <title>The Global Catalogue of Microorganisms (GCM) 10K type strain sequencing project: providing services to taxonomists for standard genome sequencing and annotation.</title>
        <authorList>
            <consortium name="The Broad Institute Genomics Platform"/>
            <consortium name="The Broad Institute Genome Sequencing Center for Infectious Disease"/>
            <person name="Wu L."/>
            <person name="Ma J."/>
        </authorList>
    </citation>
    <scope>NUCLEOTIDE SEQUENCE [LARGE SCALE GENOMIC DNA]</scope>
    <source>
        <strain evidence="6">KCTC 42911</strain>
    </source>
</reference>
<dbReference type="InterPro" id="IPR009057">
    <property type="entry name" value="Homeodomain-like_sf"/>
</dbReference>
<keyword evidence="6" id="KW-1185">Reference proteome</keyword>
<protein>
    <submittedName>
        <fullName evidence="5">AraC family transcriptional regulator</fullName>
    </submittedName>
</protein>
<dbReference type="InterPro" id="IPR020449">
    <property type="entry name" value="Tscrpt_reg_AraC-type_HTH"/>
</dbReference>
<dbReference type="PANTHER" id="PTHR47894:SF1">
    <property type="entry name" value="HTH-TYPE TRANSCRIPTIONAL REGULATOR VQSM"/>
    <property type="match status" value="1"/>
</dbReference>
<dbReference type="Gene3D" id="1.10.10.60">
    <property type="entry name" value="Homeodomain-like"/>
    <property type="match status" value="1"/>
</dbReference>
<evidence type="ECO:0000256" key="1">
    <source>
        <dbReference type="ARBA" id="ARBA00023015"/>
    </source>
</evidence>
<feature type="domain" description="HTH araC/xylS-type" evidence="4">
    <location>
        <begin position="251"/>
        <end position="349"/>
    </location>
</feature>
<dbReference type="RefSeq" id="WP_386734084.1">
    <property type="nucleotide sequence ID" value="NZ_JBHRXI010000002.1"/>
</dbReference>
<evidence type="ECO:0000313" key="6">
    <source>
        <dbReference type="Proteomes" id="UP001595629"/>
    </source>
</evidence>
<dbReference type="Proteomes" id="UP001595629">
    <property type="component" value="Unassembled WGS sequence"/>
</dbReference>
<keyword evidence="2" id="KW-0238">DNA-binding</keyword>
<accession>A0ABV7TGG8</accession>
<evidence type="ECO:0000256" key="3">
    <source>
        <dbReference type="ARBA" id="ARBA00023163"/>
    </source>
</evidence>
<sequence length="353" mass="39124">MPRSTASLAACHAPRRVLDMGYVTSLFARKVVAAAGEGIDAASILSSIGLTLDDPLDTGKMVPAERYYDMLEMIAERIDVTDLPVRTGASMWLDDYGALGLAFKAATTLRASYARVERYARLWTSVVEYELQETTEGTLFIMRRAGERRLGMRLSNETTLASAVSIARQVCAEPLTPVEVLLRHPAPRSIAAHEDWFGCPVRFGAHLDALLYADETLDRPNILGDEGISRYLMTHLDAELSEITHEPELIERAKAAIAQSLSDGVPKMPEIAHSLGLSARSFHRRLSEHGMNFQSLTDETRRGLAEGLLRDARHSLTEIAFLTGFSEQSSFTRAFKRWAGTTPANYRKDMAHR</sequence>
<dbReference type="SMART" id="SM00342">
    <property type="entry name" value="HTH_ARAC"/>
    <property type="match status" value="1"/>
</dbReference>
<dbReference type="InterPro" id="IPR018060">
    <property type="entry name" value="HTH_AraC"/>
</dbReference>
<keyword evidence="3" id="KW-0804">Transcription</keyword>
<dbReference type="SUPFAM" id="SSF46689">
    <property type="entry name" value="Homeodomain-like"/>
    <property type="match status" value="1"/>
</dbReference>
<evidence type="ECO:0000313" key="5">
    <source>
        <dbReference type="EMBL" id="MFC3612895.1"/>
    </source>
</evidence>
<dbReference type="PROSITE" id="PS01124">
    <property type="entry name" value="HTH_ARAC_FAMILY_2"/>
    <property type="match status" value="1"/>
</dbReference>
<keyword evidence="1" id="KW-0805">Transcription regulation</keyword>
<evidence type="ECO:0000256" key="2">
    <source>
        <dbReference type="ARBA" id="ARBA00023125"/>
    </source>
</evidence>
<comment type="caution">
    <text evidence="5">The sequence shown here is derived from an EMBL/GenBank/DDBJ whole genome shotgun (WGS) entry which is preliminary data.</text>
</comment>
<dbReference type="Pfam" id="PF12833">
    <property type="entry name" value="HTH_18"/>
    <property type="match status" value="1"/>
</dbReference>
<dbReference type="PANTHER" id="PTHR47894">
    <property type="entry name" value="HTH-TYPE TRANSCRIPTIONAL REGULATOR GADX"/>
    <property type="match status" value="1"/>
</dbReference>
<proteinExistence type="predicted"/>
<dbReference type="PRINTS" id="PR00032">
    <property type="entry name" value="HTHARAC"/>
</dbReference>
<evidence type="ECO:0000259" key="4">
    <source>
        <dbReference type="PROSITE" id="PS01124"/>
    </source>
</evidence>
<dbReference type="InterPro" id="IPR032687">
    <property type="entry name" value="AraC-type_N"/>
</dbReference>
<organism evidence="5 6">
    <name type="scientific">Lutimaribacter marinistellae</name>
    <dbReference type="NCBI Taxonomy" id="1820329"/>
    <lineage>
        <taxon>Bacteria</taxon>
        <taxon>Pseudomonadati</taxon>
        <taxon>Pseudomonadota</taxon>
        <taxon>Alphaproteobacteria</taxon>
        <taxon>Rhodobacterales</taxon>
        <taxon>Roseobacteraceae</taxon>
        <taxon>Lutimaribacter</taxon>
    </lineage>
</organism>
<name>A0ABV7TGG8_9RHOB</name>